<evidence type="ECO:0000256" key="1">
    <source>
        <dbReference type="ARBA" id="ARBA00011040"/>
    </source>
</evidence>
<dbReference type="InterPro" id="IPR040612">
    <property type="entry name" value="ArsA_HSP20-like"/>
</dbReference>
<dbReference type="Gene3D" id="3.40.50.300">
    <property type="entry name" value="P-loop containing nucleotide triphosphate hydrolases"/>
    <property type="match status" value="1"/>
</dbReference>
<dbReference type="InterPro" id="IPR025723">
    <property type="entry name" value="ArsA/GET3_ATPase-like"/>
</dbReference>
<evidence type="ECO:0000259" key="3">
    <source>
        <dbReference type="Pfam" id="PF17886"/>
    </source>
</evidence>
<comment type="similarity">
    <text evidence="1">Belongs to the arsA ATPase family.</text>
</comment>
<dbReference type="Gene3D" id="2.60.40.790">
    <property type="match status" value="1"/>
</dbReference>
<evidence type="ECO:0000313" key="5">
    <source>
        <dbReference type="Proteomes" id="UP000198403"/>
    </source>
</evidence>
<dbReference type="GO" id="GO:0005524">
    <property type="term" value="F:ATP binding"/>
    <property type="evidence" value="ECO:0007669"/>
    <property type="project" value="UniProtKB-KW"/>
</dbReference>
<accession>A0A238VJ98</accession>
<dbReference type="Proteomes" id="UP000198403">
    <property type="component" value="Unassembled WGS sequence"/>
</dbReference>
<dbReference type="Pfam" id="PF02374">
    <property type="entry name" value="ArsA_ATPase"/>
    <property type="match status" value="1"/>
</dbReference>
<evidence type="ECO:0000259" key="2">
    <source>
        <dbReference type="Pfam" id="PF02374"/>
    </source>
</evidence>
<dbReference type="SUPFAM" id="SSF52540">
    <property type="entry name" value="P-loop containing nucleoside triphosphate hydrolases"/>
    <property type="match status" value="1"/>
</dbReference>
<feature type="domain" description="ArsA/GET3 Anion-transporting ATPase-like" evidence="2">
    <location>
        <begin position="8"/>
        <end position="259"/>
    </location>
</feature>
<dbReference type="InterPro" id="IPR027417">
    <property type="entry name" value="P-loop_NTPase"/>
</dbReference>
<dbReference type="InterPro" id="IPR008978">
    <property type="entry name" value="HSP20-like_chaperone"/>
</dbReference>
<sequence length="388" mass="40232">MSPAGRAMRTLLFTGPGGAGTSTLATSAAVHAARAGRHTVLLCRQGVRVRGLDAEPGLTVTTVDPQDALENLWTGTADALAAVLPQLTLPPATSVVPMPGTADLGLFAHLGRVEADLVVVDAGPVESATTLVGLSAALRWWLDQLMPPGMRALGAVRTAAVAAGAARRGPVDAALSAVPAVEALLARDRLADPVDTGVVLVAAPRTSAGPALRSVATVLGLHGLRTGAVLSRVLPLGGDDEWTRRRAAEQDAVLTALAEVAPVHRVPELAVAPGDADELAGLLDGLLPEVTGFPVPGPERHEGAWQLTVPLPFAEREAVQLTRWVDDLVLTVGGARRSLRLDPLLRRCEVTGGRLLDPATATARLVVGFRPDPQLWPADLLSAEKRTP</sequence>
<keyword evidence="4" id="KW-0067">ATP-binding</keyword>
<keyword evidence="4" id="KW-0547">Nucleotide-binding</keyword>
<keyword evidence="5" id="KW-1185">Reference proteome</keyword>
<reference evidence="4 5" key="1">
    <citation type="submission" date="2017-06" db="EMBL/GenBank/DDBJ databases">
        <authorList>
            <person name="Kim H.J."/>
            <person name="Triplett B.A."/>
        </authorList>
    </citation>
    <scope>NUCLEOTIDE SEQUENCE [LARGE SCALE GENOMIC DNA]</scope>
    <source>
        <strain evidence="4 5">DSM 44272</strain>
    </source>
</reference>
<feature type="domain" description="ArsA HSP20-like" evidence="3">
    <location>
        <begin position="303"/>
        <end position="355"/>
    </location>
</feature>
<dbReference type="EMBL" id="FZNO01000003">
    <property type="protein sequence ID" value="SNR34251.1"/>
    <property type="molecule type" value="Genomic_DNA"/>
</dbReference>
<evidence type="ECO:0000313" key="4">
    <source>
        <dbReference type="EMBL" id="SNR34251.1"/>
    </source>
</evidence>
<proteinExistence type="inferred from homology"/>
<gene>
    <name evidence="4" type="ORF">SAMN06272737_103245</name>
</gene>
<organism evidence="4 5">
    <name type="scientific">Blastococcus mobilis</name>
    <dbReference type="NCBI Taxonomy" id="1938746"/>
    <lineage>
        <taxon>Bacteria</taxon>
        <taxon>Bacillati</taxon>
        <taxon>Actinomycetota</taxon>
        <taxon>Actinomycetes</taxon>
        <taxon>Geodermatophilales</taxon>
        <taxon>Geodermatophilaceae</taxon>
        <taxon>Blastococcus</taxon>
    </lineage>
</organism>
<dbReference type="AlphaFoldDB" id="A0A238VJ98"/>
<protein>
    <submittedName>
        <fullName evidence="4">Arsenite efflux ATP-binding protein ArsA</fullName>
    </submittedName>
</protein>
<dbReference type="Pfam" id="PF17886">
    <property type="entry name" value="ArsA_HSP20"/>
    <property type="match status" value="1"/>
</dbReference>
<name>A0A238VJ98_9ACTN</name>